<evidence type="ECO:0000313" key="1">
    <source>
        <dbReference type="EMBL" id="CAG8644350.1"/>
    </source>
</evidence>
<reference evidence="1 2" key="1">
    <citation type="submission" date="2021-06" db="EMBL/GenBank/DDBJ databases">
        <authorList>
            <person name="Kallberg Y."/>
            <person name="Tangrot J."/>
            <person name="Rosling A."/>
        </authorList>
    </citation>
    <scope>NUCLEOTIDE SEQUENCE [LARGE SCALE GENOMIC DNA]</scope>
    <source>
        <strain evidence="1 2">120-4 pot B 10/14</strain>
    </source>
</reference>
<evidence type="ECO:0000313" key="2">
    <source>
        <dbReference type="Proteomes" id="UP000789901"/>
    </source>
</evidence>
<keyword evidence="2" id="KW-1185">Reference proteome</keyword>
<proteinExistence type="predicted"/>
<sequence length="75" mass="8723">MQIKYSNAKTKLTPTSLETIVNEINYLLMQIHLLFELEHQTIDVQDMYTDKFNTIVRDLKTSATDSLQGSYPEKL</sequence>
<gene>
    <name evidence="1" type="ORF">GMARGA_LOCUS9015</name>
</gene>
<comment type="caution">
    <text evidence="1">The sequence shown here is derived from an EMBL/GenBank/DDBJ whole genome shotgun (WGS) entry which is preliminary data.</text>
</comment>
<dbReference type="Proteomes" id="UP000789901">
    <property type="component" value="Unassembled WGS sequence"/>
</dbReference>
<accession>A0ABN7UP67</accession>
<protein>
    <submittedName>
        <fullName evidence="1">25951_t:CDS:1</fullName>
    </submittedName>
</protein>
<organism evidence="1 2">
    <name type="scientific">Gigaspora margarita</name>
    <dbReference type="NCBI Taxonomy" id="4874"/>
    <lineage>
        <taxon>Eukaryota</taxon>
        <taxon>Fungi</taxon>
        <taxon>Fungi incertae sedis</taxon>
        <taxon>Mucoromycota</taxon>
        <taxon>Glomeromycotina</taxon>
        <taxon>Glomeromycetes</taxon>
        <taxon>Diversisporales</taxon>
        <taxon>Gigasporaceae</taxon>
        <taxon>Gigaspora</taxon>
    </lineage>
</organism>
<dbReference type="EMBL" id="CAJVQB010004741">
    <property type="protein sequence ID" value="CAG8644350.1"/>
    <property type="molecule type" value="Genomic_DNA"/>
</dbReference>
<name>A0ABN7UP67_GIGMA</name>